<sequence length="107" mass="11249">MLHGKLLSVTTKAGIGQGYTLEAVAVIRDRAVICIHPVSALPRVTRSCTRTRRYPGVGAGLPANTVAAATVNGRWKLASRPGPFAGKPAPTRRPVSHPRCASTTNPL</sequence>
<gene>
    <name evidence="2" type="ORF">YSA_01618</name>
</gene>
<dbReference type="HOGENOM" id="CLU_2207811_0_0_6"/>
<evidence type="ECO:0000256" key="1">
    <source>
        <dbReference type="SAM" id="MobiDB-lite"/>
    </source>
</evidence>
<evidence type="ECO:0000313" key="2">
    <source>
        <dbReference type="EMBL" id="AFK67652.1"/>
    </source>
</evidence>
<reference evidence="2 3" key="1">
    <citation type="journal article" date="2012" name="J. Bacteriol.">
        <title>Complete Genome Sequence of the Naphthalene-Degrading Pseudomonas putida Strain ND6.</title>
        <authorList>
            <person name="Li S."/>
            <person name="Zhao H."/>
            <person name="Li Y."/>
            <person name="Niu S."/>
            <person name="Cai B."/>
        </authorList>
    </citation>
    <scope>NUCLEOTIDE SEQUENCE [LARGE SCALE GENOMIC DNA]</scope>
    <source>
        <strain evidence="2 3">ND6</strain>
    </source>
</reference>
<dbReference type="AlphaFoldDB" id="I3UQ81"/>
<dbReference type="KEGG" id="ppi:YSA_01618"/>
<name>I3UQ81_PSEPU</name>
<protein>
    <submittedName>
        <fullName evidence="2">Uncharacterized protein</fullName>
    </submittedName>
</protein>
<feature type="region of interest" description="Disordered" evidence="1">
    <location>
        <begin position="79"/>
        <end position="107"/>
    </location>
</feature>
<dbReference type="EMBL" id="CP003588">
    <property type="protein sequence ID" value="AFK67652.1"/>
    <property type="molecule type" value="Genomic_DNA"/>
</dbReference>
<dbReference type="Proteomes" id="UP000005268">
    <property type="component" value="Chromosome"/>
</dbReference>
<accession>I3UQ81</accession>
<organism evidence="2 3">
    <name type="scientific">Pseudomonas putida ND6</name>
    <dbReference type="NCBI Taxonomy" id="231023"/>
    <lineage>
        <taxon>Bacteria</taxon>
        <taxon>Pseudomonadati</taxon>
        <taxon>Pseudomonadota</taxon>
        <taxon>Gammaproteobacteria</taxon>
        <taxon>Pseudomonadales</taxon>
        <taxon>Pseudomonadaceae</taxon>
        <taxon>Pseudomonas</taxon>
    </lineage>
</organism>
<proteinExistence type="predicted"/>
<evidence type="ECO:0000313" key="3">
    <source>
        <dbReference type="Proteomes" id="UP000005268"/>
    </source>
</evidence>
<dbReference type="PATRIC" id="fig|231023.4.peg.774"/>